<evidence type="ECO:0000256" key="14">
    <source>
        <dbReference type="PROSITE-ProRule" id="PRU00169"/>
    </source>
</evidence>
<dbReference type="SMART" id="SM00862">
    <property type="entry name" value="Trans_reg_C"/>
    <property type="match status" value="1"/>
</dbReference>
<gene>
    <name evidence="18" type="ORF">SAMN02745215_01986</name>
</gene>
<feature type="modified residue" description="4-aspartylphosphate" evidence="14">
    <location>
        <position position="52"/>
    </location>
</feature>
<protein>
    <recommendedName>
        <fullName evidence="13">Heme response regulator HssR</fullName>
    </recommendedName>
    <alternativeName>
        <fullName evidence="2">Stage 0 sporulation protein A homolog</fullName>
    </alternativeName>
</protein>
<evidence type="ECO:0000256" key="3">
    <source>
        <dbReference type="ARBA" id="ARBA00022490"/>
    </source>
</evidence>
<feature type="domain" description="Response regulatory" evidence="16">
    <location>
        <begin position="3"/>
        <end position="117"/>
    </location>
</feature>
<reference evidence="19" key="1">
    <citation type="submission" date="2016-12" db="EMBL/GenBank/DDBJ databases">
        <authorList>
            <person name="Varghese N."/>
            <person name="Submissions S."/>
        </authorList>
    </citation>
    <scope>NUCLEOTIDE SEQUENCE [LARGE SCALE GENOMIC DNA]</scope>
    <source>
        <strain evidence="19">DSM 11544</strain>
    </source>
</reference>
<evidence type="ECO:0000256" key="6">
    <source>
        <dbReference type="ARBA" id="ARBA00023015"/>
    </source>
</evidence>
<evidence type="ECO:0000256" key="2">
    <source>
        <dbReference type="ARBA" id="ARBA00018672"/>
    </source>
</evidence>
<dbReference type="SMART" id="SM00448">
    <property type="entry name" value="REC"/>
    <property type="match status" value="1"/>
</dbReference>
<dbReference type="InterPro" id="IPR036388">
    <property type="entry name" value="WH-like_DNA-bd_sf"/>
</dbReference>
<comment type="function">
    <text evidence="11">May play the central regulatory role in sporulation. It may be an element of the effector pathway responsible for the activation of sporulation genes in response to nutritional stress. Spo0A may act in concert with spo0H (a sigma factor) to control the expression of some genes that are critical to the sporulation process.</text>
</comment>
<evidence type="ECO:0000259" key="17">
    <source>
        <dbReference type="PROSITE" id="PS51755"/>
    </source>
</evidence>
<dbReference type="CDD" id="cd17574">
    <property type="entry name" value="REC_OmpR"/>
    <property type="match status" value="1"/>
</dbReference>
<sequence length="224" mass="26026">MFRILVVEDNKNLRTLIAARLKQAGYQAFQAVDGEKALAILDSEQIDLMITDIMMPVINGYQLTEMLRQAHYDLPVLMVTAKESFADKEKGFRVGTDDYMVKPINMNELILRVEAILRRAKIANDHKLQIGNVVLDYDTLTVTAPDMTYELPKKEFYLLFKLLSYPKKIFTRQQLMDEIWGMDSEANDRTVDSHIKKLRKKFESRPEFQIITIRGLGYKAERML</sequence>
<evidence type="ECO:0000256" key="11">
    <source>
        <dbReference type="ARBA" id="ARBA00024867"/>
    </source>
</evidence>
<dbReference type="STRING" id="1121395.SAMN02745215_01986"/>
<dbReference type="InterPro" id="IPR011006">
    <property type="entry name" value="CheY-like_superfamily"/>
</dbReference>
<evidence type="ECO:0000256" key="4">
    <source>
        <dbReference type="ARBA" id="ARBA00022553"/>
    </source>
</evidence>
<dbReference type="SUPFAM" id="SSF52172">
    <property type="entry name" value="CheY-like"/>
    <property type="match status" value="1"/>
</dbReference>
<evidence type="ECO:0000259" key="16">
    <source>
        <dbReference type="PROSITE" id="PS50110"/>
    </source>
</evidence>
<evidence type="ECO:0000256" key="8">
    <source>
        <dbReference type="ARBA" id="ARBA00023125"/>
    </source>
</evidence>
<dbReference type="Pfam" id="PF00072">
    <property type="entry name" value="Response_reg"/>
    <property type="match status" value="1"/>
</dbReference>
<dbReference type="GO" id="GO:0006355">
    <property type="term" value="P:regulation of DNA-templated transcription"/>
    <property type="evidence" value="ECO:0007669"/>
    <property type="project" value="InterPro"/>
</dbReference>
<dbReference type="RefSeq" id="WP_072772450.1">
    <property type="nucleotide sequence ID" value="NZ_FRDN01000006.1"/>
</dbReference>
<dbReference type="GO" id="GO:0000976">
    <property type="term" value="F:transcription cis-regulatory region binding"/>
    <property type="evidence" value="ECO:0007669"/>
    <property type="project" value="TreeGrafter"/>
</dbReference>
<dbReference type="FunFam" id="3.40.50.2300:FF:000001">
    <property type="entry name" value="DNA-binding response regulator PhoB"/>
    <property type="match status" value="1"/>
</dbReference>
<comment type="function">
    <text evidence="12">Member of the two-component regulatory system HssS/HssR involved in intracellular heme homeostasis and tempering of staphylococcal virulence. Phosphorylated HssR binds to a direct repeat sequence within hrtAB promoter and activates the expression of hrtAB, an efflux pump, in response to extracellular heme, hemin, hemoglobin or blood.</text>
</comment>
<keyword evidence="9" id="KW-0010">Activator</keyword>
<dbReference type="InterPro" id="IPR039420">
    <property type="entry name" value="WalR-like"/>
</dbReference>
<evidence type="ECO:0000256" key="15">
    <source>
        <dbReference type="PROSITE-ProRule" id="PRU01091"/>
    </source>
</evidence>
<dbReference type="EMBL" id="FRDN01000006">
    <property type="protein sequence ID" value="SHN69778.1"/>
    <property type="molecule type" value="Genomic_DNA"/>
</dbReference>
<dbReference type="PROSITE" id="PS51755">
    <property type="entry name" value="OMPR_PHOB"/>
    <property type="match status" value="1"/>
</dbReference>
<keyword evidence="4 14" id="KW-0597">Phosphoprotein</keyword>
<keyword evidence="10" id="KW-0804">Transcription</keyword>
<dbReference type="GO" id="GO:0000156">
    <property type="term" value="F:phosphorelay response regulator activity"/>
    <property type="evidence" value="ECO:0007669"/>
    <property type="project" value="TreeGrafter"/>
</dbReference>
<keyword evidence="7" id="KW-0843">Virulence</keyword>
<name>A0A1M7TGP2_9FIRM</name>
<accession>A0A1M7TGP2</accession>
<dbReference type="Proteomes" id="UP000184010">
    <property type="component" value="Unassembled WGS sequence"/>
</dbReference>
<evidence type="ECO:0000256" key="13">
    <source>
        <dbReference type="ARBA" id="ARBA00039976"/>
    </source>
</evidence>
<evidence type="ECO:0000256" key="5">
    <source>
        <dbReference type="ARBA" id="ARBA00023012"/>
    </source>
</evidence>
<dbReference type="GO" id="GO:0032993">
    <property type="term" value="C:protein-DNA complex"/>
    <property type="evidence" value="ECO:0007669"/>
    <property type="project" value="TreeGrafter"/>
</dbReference>
<organism evidence="18 19">
    <name type="scientific">Desulfitobacterium chlororespirans DSM 11544</name>
    <dbReference type="NCBI Taxonomy" id="1121395"/>
    <lineage>
        <taxon>Bacteria</taxon>
        <taxon>Bacillati</taxon>
        <taxon>Bacillota</taxon>
        <taxon>Clostridia</taxon>
        <taxon>Eubacteriales</taxon>
        <taxon>Desulfitobacteriaceae</taxon>
        <taxon>Desulfitobacterium</taxon>
    </lineage>
</organism>
<evidence type="ECO:0000256" key="12">
    <source>
        <dbReference type="ARBA" id="ARBA00037471"/>
    </source>
</evidence>
<keyword evidence="8 15" id="KW-0238">DNA-binding</keyword>
<evidence type="ECO:0000256" key="7">
    <source>
        <dbReference type="ARBA" id="ARBA00023026"/>
    </source>
</evidence>
<comment type="subcellular location">
    <subcellularLocation>
        <location evidence="1">Cytoplasm</location>
    </subcellularLocation>
</comment>
<dbReference type="AlphaFoldDB" id="A0A1M7TGP2"/>
<dbReference type="InterPro" id="IPR001789">
    <property type="entry name" value="Sig_transdc_resp-reg_receiver"/>
</dbReference>
<proteinExistence type="predicted"/>
<dbReference type="PANTHER" id="PTHR48111:SF49">
    <property type="entry name" value="HEME RESPONSE REGULATOR HSSR"/>
    <property type="match status" value="1"/>
</dbReference>
<dbReference type="Gene3D" id="1.10.10.10">
    <property type="entry name" value="Winged helix-like DNA-binding domain superfamily/Winged helix DNA-binding domain"/>
    <property type="match status" value="1"/>
</dbReference>
<dbReference type="Pfam" id="PF00486">
    <property type="entry name" value="Trans_reg_C"/>
    <property type="match status" value="1"/>
</dbReference>
<dbReference type="PANTHER" id="PTHR48111">
    <property type="entry name" value="REGULATOR OF RPOS"/>
    <property type="match status" value="1"/>
</dbReference>
<keyword evidence="3" id="KW-0963">Cytoplasm</keyword>
<dbReference type="InterPro" id="IPR001867">
    <property type="entry name" value="OmpR/PhoB-type_DNA-bd"/>
</dbReference>
<dbReference type="PROSITE" id="PS50110">
    <property type="entry name" value="RESPONSE_REGULATORY"/>
    <property type="match status" value="1"/>
</dbReference>
<evidence type="ECO:0000313" key="19">
    <source>
        <dbReference type="Proteomes" id="UP000184010"/>
    </source>
</evidence>
<evidence type="ECO:0000256" key="9">
    <source>
        <dbReference type="ARBA" id="ARBA00023159"/>
    </source>
</evidence>
<dbReference type="Gene3D" id="3.40.50.2300">
    <property type="match status" value="1"/>
</dbReference>
<keyword evidence="19" id="KW-1185">Reference proteome</keyword>
<dbReference type="CDD" id="cd00383">
    <property type="entry name" value="trans_reg_C"/>
    <property type="match status" value="1"/>
</dbReference>
<dbReference type="GO" id="GO:0005829">
    <property type="term" value="C:cytosol"/>
    <property type="evidence" value="ECO:0007669"/>
    <property type="project" value="TreeGrafter"/>
</dbReference>
<evidence type="ECO:0000313" key="18">
    <source>
        <dbReference type="EMBL" id="SHN69778.1"/>
    </source>
</evidence>
<keyword evidence="5" id="KW-0902">Two-component regulatory system</keyword>
<keyword evidence="6" id="KW-0805">Transcription regulation</keyword>
<feature type="domain" description="OmpR/PhoB-type" evidence="17">
    <location>
        <begin position="125"/>
        <end position="222"/>
    </location>
</feature>
<evidence type="ECO:0000256" key="10">
    <source>
        <dbReference type="ARBA" id="ARBA00023163"/>
    </source>
</evidence>
<feature type="DNA-binding region" description="OmpR/PhoB-type" evidence="15">
    <location>
        <begin position="125"/>
        <end position="222"/>
    </location>
</feature>
<evidence type="ECO:0000256" key="1">
    <source>
        <dbReference type="ARBA" id="ARBA00004496"/>
    </source>
</evidence>